<keyword evidence="1" id="KW-0812">Transmembrane</keyword>
<keyword evidence="3" id="KW-1185">Reference proteome</keyword>
<evidence type="ECO:0000256" key="1">
    <source>
        <dbReference type="SAM" id="Phobius"/>
    </source>
</evidence>
<dbReference type="OrthoDB" id="5571302at2"/>
<keyword evidence="1" id="KW-0472">Membrane</keyword>
<feature type="transmembrane region" description="Helical" evidence="1">
    <location>
        <begin position="48"/>
        <end position="76"/>
    </location>
</feature>
<name>A0A1R4H0P0_9GAMM</name>
<proteinExistence type="predicted"/>
<dbReference type="Proteomes" id="UP000195667">
    <property type="component" value="Unassembled WGS sequence"/>
</dbReference>
<feature type="transmembrane region" description="Helical" evidence="1">
    <location>
        <begin position="126"/>
        <end position="148"/>
    </location>
</feature>
<evidence type="ECO:0000313" key="3">
    <source>
        <dbReference type="Proteomes" id="UP000195667"/>
    </source>
</evidence>
<reference evidence="3" key="1">
    <citation type="submission" date="2017-02" db="EMBL/GenBank/DDBJ databases">
        <authorList>
            <person name="Daims H."/>
        </authorList>
    </citation>
    <scope>NUCLEOTIDE SEQUENCE [LARGE SCALE GENOMIC DNA]</scope>
</reference>
<dbReference type="AlphaFoldDB" id="A0A1R4H0P0"/>
<sequence>MFFYSLPILFNDIKSVNFFEFLFMTVAILVLLYISAPQEKNWQPKPYSNFLLTAWLGGVSLYWVFWPFFLCLNAGLVVADLLAKSASITVSTWDEIHFALFLGVVWWSISIWRCSSNTRLRVWAALARLATVAVFVEYGLMMFIRIYYPRIFFNCEEALLDYGSCF</sequence>
<accession>A0A1R4H0P0</accession>
<feature type="transmembrane region" description="Helical" evidence="1">
    <location>
        <begin position="96"/>
        <end position="114"/>
    </location>
</feature>
<protein>
    <submittedName>
        <fullName evidence="2">Uncharacterized protein</fullName>
    </submittedName>
</protein>
<gene>
    <name evidence="2" type="ORF">CRENPOLYSF1_1220007</name>
</gene>
<organism evidence="2 3">
    <name type="scientific">Crenothrix polyspora</name>
    <dbReference type="NCBI Taxonomy" id="360316"/>
    <lineage>
        <taxon>Bacteria</taxon>
        <taxon>Pseudomonadati</taxon>
        <taxon>Pseudomonadota</taxon>
        <taxon>Gammaproteobacteria</taxon>
        <taxon>Methylococcales</taxon>
        <taxon>Crenotrichaceae</taxon>
        <taxon>Crenothrix</taxon>
    </lineage>
</organism>
<keyword evidence="1" id="KW-1133">Transmembrane helix</keyword>
<feature type="transmembrane region" description="Helical" evidence="1">
    <location>
        <begin position="16"/>
        <end position="36"/>
    </location>
</feature>
<dbReference type="EMBL" id="FUKI01000027">
    <property type="protein sequence ID" value="SJM89798.1"/>
    <property type="molecule type" value="Genomic_DNA"/>
</dbReference>
<evidence type="ECO:0000313" key="2">
    <source>
        <dbReference type="EMBL" id="SJM89798.1"/>
    </source>
</evidence>